<dbReference type="KEGG" id="agi:FSB73_12640"/>
<accession>A0A5B8VLI8</accession>
<dbReference type="Pfam" id="PF04536">
    <property type="entry name" value="TPM_phosphatase"/>
    <property type="match status" value="1"/>
</dbReference>
<keyword evidence="3" id="KW-1185">Reference proteome</keyword>
<dbReference type="AlphaFoldDB" id="A0A5B8VLI8"/>
<gene>
    <name evidence="2" type="ORF">FSB73_12640</name>
</gene>
<evidence type="ECO:0000259" key="1">
    <source>
        <dbReference type="Pfam" id="PF04536"/>
    </source>
</evidence>
<feature type="domain" description="TPM" evidence="1">
    <location>
        <begin position="11"/>
        <end position="128"/>
    </location>
</feature>
<dbReference type="PANTHER" id="PTHR30373">
    <property type="entry name" value="UPF0603 PROTEIN YGCG"/>
    <property type="match status" value="1"/>
</dbReference>
<dbReference type="InterPro" id="IPR007621">
    <property type="entry name" value="TPM_dom"/>
</dbReference>
<sequence length="153" mass="17454">MSLFNKKKDPGYFTVEQQAEIVQAIKTAETATSGEIRLYVEGRCKYVDALDRAKEVFDELHMYETASRNGVLIYLAMKDRQLAVFGDEGIHQKVGLDFWKQKLQQVKDHFREQAYGSGLKLIILSIGDALKSAFPYDKINDINELPDDIVYGK</sequence>
<dbReference type="EMBL" id="CP042434">
    <property type="protein sequence ID" value="QEC72397.1"/>
    <property type="molecule type" value="Genomic_DNA"/>
</dbReference>
<evidence type="ECO:0000313" key="3">
    <source>
        <dbReference type="Proteomes" id="UP000321291"/>
    </source>
</evidence>
<proteinExistence type="predicted"/>
<dbReference type="OrthoDB" id="9786161at2"/>
<dbReference type="Gene3D" id="3.10.310.50">
    <property type="match status" value="1"/>
</dbReference>
<organism evidence="2 3">
    <name type="scientific">Arachidicoccus ginsenosidivorans</name>
    <dbReference type="NCBI Taxonomy" id="496057"/>
    <lineage>
        <taxon>Bacteria</taxon>
        <taxon>Pseudomonadati</taxon>
        <taxon>Bacteroidota</taxon>
        <taxon>Chitinophagia</taxon>
        <taxon>Chitinophagales</taxon>
        <taxon>Chitinophagaceae</taxon>
        <taxon>Arachidicoccus</taxon>
    </lineage>
</organism>
<evidence type="ECO:0000313" key="2">
    <source>
        <dbReference type="EMBL" id="QEC72397.1"/>
    </source>
</evidence>
<dbReference type="Proteomes" id="UP000321291">
    <property type="component" value="Chromosome"/>
</dbReference>
<protein>
    <submittedName>
        <fullName evidence="2">TPM domain-containing protein</fullName>
    </submittedName>
</protein>
<name>A0A5B8VLI8_9BACT</name>
<dbReference type="RefSeq" id="WP_146782704.1">
    <property type="nucleotide sequence ID" value="NZ_CP042434.1"/>
</dbReference>
<dbReference type="PANTHER" id="PTHR30373:SF8">
    <property type="entry name" value="BLL7265 PROTEIN"/>
    <property type="match status" value="1"/>
</dbReference>
<reference evidence="2 3" key="1">
    <citation type="journal article" date="2017" name="Int. J. Syst. Evol. Microbiol.">
        <title>Arachidicoccus ginsenosidivorans sp. nov., with ginsenoside-converting activity isolated from ginseng cultivating soil.</title>
        <authorList>
            <person name="Siddiqi M.Z."/>
            <person name="Aslam Z."/>
            <person name="Im W.T."/>
        </authorList>
    </citation>
    <scope>NUCLEOTIDE SEQUENCE [LARGE SCALE GENOMIC DNA]</scope>
    <source>
        <strain evidence="2 3">Gsoil 809</strain>
    </source>
</reference>